<reference evidence="1 2" key="1">
    <citation type="journal article" date="2020" name="Cell">
        <title>Large-Scale Comparative Analyses of Tick Genomes Elucidate Their Genetic Diversity and Vector Capacities.</title>
        <authorList>
            <consortium name="Tick Genome and Microbiome Consortium (TIGMIC)"/>
            <person name="Jia N."/>
            <person name="Wang J."/>
            <person name="Shi W."/>
            <person name="Du L."/>
            <person name="Sun Y."/>
            <person name="Zhan W."/>
            <person name="Jiang J.F."/>
            <person name="Wang Q."/>
            <person name="Zhang B."/>
            <person name="Ji P."/>
            <person name="Bell-Sakyi L."/>
            <person name="Cui X.M."/>
            <person name="Yuan T.T."/>
            <person name="Jiang B.G."/>
            <person name="Yang W.F."/>
            <person name="Lam T.T."/>
            <person name="Chang Q.C."/>
            <person name="Ding S.J."/>
            <person name="Wang X.J."/>
            <person name="Zhu J.G."/>
            <person name="Ruan X.D."/>
            <person name="Zhao L."/>
            <person name="Wei J.T."/>
            <person name="Ye R.Z."/>
            <person name="Que T.C."/>
            <person name="Du C.H."/>
            <person name="Zhou Y.H."/>
            <person name="Cheng J.X."/>
            <person name="Dai P.F."/>
            <person name="Guo W.B."/>
            <person name="Han X.H."/>
            <person name="Huang E.J."/>
            <person name="Li L.F."/>
            <person name="Wei W."/>
            <person name="Gao Y.C."/>
            <person name="Liu J.Z."/>
            <person name="Shao H.Z."/>
            <person name="Wang X."/>
            <person name="Wang C.C."/>
            <person name="Yang T.C."/>
            <person name="Huo Q.B."/>
            <person name="Li W."/>
            <person name="Chen H.Y."/>
            <person name="Chen S.E."/>
            <person name="Zhou L.G."/>
            <person name="Ni X.B."/>
            <person name="Tian J.H."/>
            <person name="Sheng Y."/>
            <person name="Liu T."/>
            <person name="Pan Y.S."/>
            <person name="Xia L.Y."/>
            <person name="Li J."/>
            <person name="Zhao F."/>
            <person name="Cao W.C."/>
        </authorList>
    </citation>
    <scope>NUCLEOTIDE SEQUENCE [LARGE SCALE GENOMIC DNA]</scope>
    <source>
        <strain evidence="1">Iper-2018</strain>
    </source>
</reference>
<name>A0AC60PA52_IXOPE</name>
<protein>
    <submittedName>
        <fullName evidence="1">Uncharacterized protein</fullName>
    </submittedName>
</protein>
<accession>A0AC60PA52</accession>
<gene>
    <name evidence="1" type="ORF">HPB47_006549</name>
</gene>
<dbReference type="Proteomes" id="UP000805193">
    <property type="component" value="Unassembled WGS sequence"/>
</dbReference>
<organism evidence="1 2">
    <name type="scientific">Ixodes persulcatus</name>
    <name type="common">Taiga tick</name>
    <dbReference type="NCBI Taxonomy" id="34615"/>
    <lineage>
        <taxon>Eukaryota</taxon>
        <taxon>Metazoa</taxon>
        <taxon>Ecdysozoa</taxon>
        <taxon>Arthropoda</taxon>
        <taxon>Chelicerata</taxon>
        <taxon>Arachnida</taxon>
        <taxon>Acari</taxon>
        <taxon>Parasitiformes</taxon>
        <taxon>Ixodida</taxon>
        <taxon>Ixodoidea</taxon>
        <taxon>Ixodidae</taxon>
        <taxon>Ixodinae</taxon>
        <taxon>Ixodes</taxon>
    </lineage>
</organism>
<sequence>MATLTYASLLLGSPADRVFRDHRDAFETSDASFVGEYRLTKGVTRWLYDQLRGKLQRRPEGHRVLTVEQQVLAAVRFYAAGGLEPPGATKTLVFTSALCRPLESAMKPDLSTVISSSLYILLLSACLSAALEKQDDTADDSYLVEQKRPFCNAFTGCGGKRSSPNRIDLLARLQNRLLSEIRNLELRTRLEEGPSRRHDGYTDNLRSNGLLMDLLTPSFRKRKFPME</sequence>
<feature type="non-terminal residue" evidence="1">
    <location>
        <position position="227"/>
    </location>
</feature>
<keyword evidence="2" id="KW-1185">Reference proteome</keyword>
<comment type="caution">
    <text evidence="1">The sequence shown here is derived from an EMBL/GenBank/DDBJ whole genome shotgun (WGS) entry which is preliminary data.</text>
</comment>
<dbReference type="EMBL" id="JABSTQ010010963">
    <property type="protein sequence ID" value="KAG0416333.1"/>
    <property type="molecule type" value="Genomic_DNA"/>
</dbReference>
<proteinExistence type="predicted"/>
<evidence type="ECO:0000313" key="2">
    <source>
        <dbReference type="Proteomes" id="UP000805193"/>
    </source>
</evidence>
<evidence type="ECO:0000313" key="1">
    <source>
        <dbReference type="EMBL" id="KAG0416333.1"/>
    </source>
</evidence>